<dbReference type="InterPro" id="IPR000631">
    <property type="entry name" value="CARKD"/>
</dbReference>
<dbReference type="Proteomes" id="UP000031599">
    <property type="component" value="Unassembled WGS sequence"/>
</dbReference>
<gene>
    <name evidence="18" type="primary">nnrE</name>
    <name evidence="17" type="synonym">nnrD</name>
    <name evidence="22" type="ORF">DB30_01649</name>
</gene>
<dbReference type="CDD" id="cd01171">
    <property type="entry name" value="YXKO-related"/>
    <property type="match status" value="1"/>
</dbReference>
<comment type="function">
    <text evidence="14 19">Bifunctional enzyme that catalyzes the epimerization of the S- and R-forms of NAD(P)HX and the dehydration of the S-form of NAD(P)HX at the expense of ADP, which is converted to AMP. This allows the repair of both epimers of NAD(P)HX, a damaged form of NAD(P)H that is a result of enzymatic or heat-dependent hydration.</text>
</comment>
<evidence type="ECO:0000256" key="14">
    <source>
        <dbReference type="ARBA" id="ARBA00025153"/>
    </source>
</evidence>
<evidence type="ECO:0000256" key="9">
    <source>
        <dbReference type="ARBA" id="ARBA00022958"/>
    </source>
</evidence>
<feature type="binding site" evidence="18">
    <location>
        <begin position="138"/>
        <end position="144"/>
    </location>
    <ligand>
        <name>(6S)-NADPHX</name>
        <dbReference type="ChEBI" id="CHEBI:64076"/>
    </ligand>
</feature>
<dbReference type="PANTHER" id="PTHR12592:SF0">
    <property type="entry name" value="ATP-DEPENDENT (S)-NAD(P)H-HYDRATE DEHYDRATASE"/>
    <property type="match status" value="1"/>
</dbReference>
<keyword evidence="7 17" id="KW-0067">ATP-binding</keyword>
<keyword evidence="11 18" id="KW-0413">Isomerase</keyword>
<dbReference type="SUPFAM" id="SSF53613">
    <property type="entry name" value="Ribokinase-like"/>
    <property type="match status" value="1"/>
</dbReference>
<evidence type="ECO:0000256" key="8">
    <source>
        <dbReference type="ARBA" id="ARBA00022857"/>
    </source>
</evidence>
<feature type="binding site" evidence="17">
    <location>
        <position position="338"/>
    </location>
    <ligand>
        <name>(6S)-NADPHX</name>
        <dbReference type="ChEBI" id="CHEBI:64076"/>
    </ligand>
</feature>
<feature type="binding site" evidence="17">
    <location>
        <position position="459"/>
    </location>
    <ligand>
        <name>(6S)-NADPHX</name>
        <dbReference type="ChEBI" id="CHEBI:64076"/>
    </ligand>
</feature>
<dbReference type="NCBIfam" id="TIGR00197">
    <property type="entry name" value="yjeF_nterm"/>
    <property type="match status" value="1"/>
</dbReference>
<dbReference type="InterPro" id="IPR017953">
    <property type="entry name" value="Carbohydrate_kinase_pred_CS"/>
</dbReference>
<keyword evidence="5 18" id="KW-0479">Metal-binding</keyword>
<sequence>MTSTQTHVRASAPAALWTASTAAAADRYTIDVLGMPSSVLIERAALCVSAEVERLAEAAGAAQILILVGPGNNGGDGLAVARQLHGRGREVIAVVVGERHNAAVAAQLALARAHGVKIVTQLPKPSARATIIVDALLGTGSRGAPRGAVGEALQWLGELVEELGRERVHVVAVDLPSGVDVDSGAVAGAVATAALTVTFQRSKPGLHLTPARDHIGELVVAEIGLVAKVEAAEQREPVELIDLIEPGWVAARLARLPSAAHKGRRGHVGVIGGGGGTPGAAILAATAAMRSGAGLATLAPNDADLRRALIELRPELMLADPDDAWVIPQADALVVGPGLVDPDQRALDHLHHTDARPMVWDASGLDEYAGEPGAGPRVVTPHPGEAARMLARLDPGAGWDNARVQADRRLAAQRLAALTGAVVVLKGEGTLVSQATSSQMRLAICTRGGPALATAGSGDVLAGVIAALLARGLDSWSAACVGVDLHAGAGDRLREDGTLAMDIAEMLPTAFSEAAAGHSSMRWPAWVRG</sequence>
<comment type="catalytic activity">
    <reaction evidence="16 17 19">
        <text>(6S)-NADPHX + ADP = AMP + phosphate + NADPH + H(+)</text>
        <dbReference type="Rhea" id="RHEA:32235"/>
        <dbReference type="ChEBI" id="CHEBI:15378"/>
        <dbReference type="ChEBI" id="CHEBI:43474"/>
        <dbReference type="ChEBI" id="CHEBI:57783"/>
        <dbReference type="ChEBI" id="CHEBI:64076"/>
        <dbReference type="ChEBI" id="CHEBI:456215"/>
        <dbReference type="ChEBI" id="CHEBI:456216"/>
        <dbReference type="EC" id="4.2.1.136"/>
    </reaction>
</comment>
<feature type="binding site" evidence="17">
    <location>
        <position position="458"/>
    </location>
    <ligand>
        <name>AMP</name>
        <dbReference type="ChEBI" id="CHEBI:456215"/>
    </ligand>
</feature>
<evidence type="ECO:0000256" key="3">
    <source>
        <dbReference type="ARBA" id="ARBA00006001"/>
    </source>
</evidence>
<comment type="cofactor">
    <cofactor evidence="17">
        <name>Mg(2+)</name>
        <dbReference type="ChEBI" id="CHEBI:18420"/>
    </cofactor>
</comment>
<evidence type="ECO:0000256" key="15">
    <source>
        <dbReference type="ARBA" id="ARBA00048238"/>
    </source>
</evidence>
<dbReference type="InterPro" id="IPR029056">
    <property type="entry name" value="Ribokinase-like"/>
</dbReference>
<dbReference type="Pfam" id="PF03853">
    <property type="entry name" value="YjeF_N"/>
    <property type="match status" value="1"/>
</dbReference>
<evidence type="ECO:0000256" key="11">
    <source>
        <dbReference type="ARBA" id="ARBA00023235"/>
    </source>
</evidence>
<dbReference type="EC" id="4.2.1.136" evidence="19"/>
<dbReference type="EMBL" id="JMCC02000014">
    <property type="protein sequence ID" value="KIG18145.1"/>
    <property type="molecule type" value="Genomic_DNA"/>
</dbReference>
<evidence type="ECO:0000256" key="7">
    <source>
        <dbReference type="ARBA" id="ARBA00022840"/>
    </source>
</evidence>
<feature type="binding site" evidence="17">
    <location>
        <position position="280"/>
    </location>
    <ligand>
        <name>(6S)-NADPHX</name>
        <dbReference type="ChEBI" id="CHEBI:64076"/>
    </ligand>
</feature>
<comment type="caution">
    <text evidence="22">The sequence shown here is derived from an EMBL/GenBank/DDBJ whole genome shotgun (WGS) entry which is preliminary data.</text>
</comment>
<comment type="catalytic activity">
    <reaction evidence="15 17 19">
        <text>(6S)-NADHX + ADP = AMP + phosphate + NADH + H(+)</text>
        <dbReference type="Rhea" id="RHEA:32223"/>
        <dbReference type="ChEBI" id="CHEBI:15378"/>
        <dbReference type="ChEBI" id="CHEBI:43474"/>
        <dbReference type="ChEBI" id="CHEBI:57945"/>
        <dbReference type="ChEBI" id="CHEBI:64074"/>
        <dbReference type="ChEBI" id="CHEBI:456215"/>
        <dbReference type="ChEBI" id="CHEBI:456216"/>
        <dbReference type="EC" id="4.2.1.136"/>
    </reaction>
</comment>
<feature type="binding site" evidence="18">
    <location>
        <position position="174"/>
    </location>
    <ligand>
        <name>(6S)-NADPHX</name>
        <dbReference type="ChEBI" id="CHEBI:64076"/>
    </ligand>
</feature>
<name>A0A0C2D964_9BACT</name>
<feature type="binding site" evidence="17">
    <location>
        <position position="382"/>
    </location>
    <ligand>
        <name>(6S)-NADPHX</name>
        <dbReference type="ChEBI" id="CHEBI:64076"/>
    </ligand>
</feature>
<reference evidence="22 23" key="1">
    <citation type="submission" date="2014-12" db="EMBL/GenBank/DDBJ databases">
        <title>Genome assembly of Enhygromyxa salina DSM 15201.</title>
        <authorList>
            <person name="Sharma G."/>
            <person name="Subramanian S."/>
        </authorList>
    </citation>
    <scope>NUCLEOTIDE SEQUENCE [LARGE SCALE GENOMIC DNA]</scope>
    <source>
        <strain evidence="22 23">DSM 15201</strain>
    </source>
</reference>
<comment type="function">
    <text evidence="18">Catalyzes the epimerization of the S- and R-forms of NAD(P)HX, a damaged form of NAD(P)H that is a result of enzymatic or heat-dependent hydration. This is a prerequisite for the S-specific NAD(P)H-hydrate dehydratase to allow the repair of both epimers of NAD(P)HX.</text>
</comment>
<evidence type="ECO:0000256" key="12">
    <source>
        <dbReference type="ARBA" id="ARBA00023239"/>
    </source>
</evidence>
<dbReference type="AlphaFoldDB" id="A0A0C2D964"/>
<feature type="domain" description="YjeF N-terminal" evidence="21">
    <location>
        <begin position="22"/>
        <end position="231"/>
    </location>
</feature>
<evidence type="ECO:0000256" key="19">
    <source>
        <dbReference type="PIRNR" id="PIRNR017184"/>
    </source>
</evidence>
<dbReference type="PANTHER" id="PTHR12592">
    <property type="entry name" value="ATP-DEPENDENT (S)-NAD(P)H-HYDRATE DEHYDRATASE FAMILY MEMBER"/>
    <property type="match status" value="1"/>
</dbReference>
<evidence type="ECO:0000313" key="22">
    <source>
        <dbReference type="EMBL" id="KIG18145.1"/>
    </source>
</evidence>
<dbReference type="Gene3D" id="3.40.1190.20">
    <property type="match status" value="1"/>
</dbReference>
<evidence type="ECO:0000256" key="18">
    <source>
        <dbReference type="HAMAP-Rule" id="MF_01966"/>
    </source>
</evidence>
<feature type="binding site" evidence="18">
    <location>
        <position position="177"/>
    </location>
    <ligand>
        <name>K(+)</name>
        <dbReference type="ChEBI" id="CHEBI:29103"/>
    </ligand>
</feature>
<dbReference type="Pfam" id="PF01256">
    <property type="entry name" value="Carb_kinase"/>
    <property type="match status" value="1"/>
</dbReference>
<feature type="binding site" evidence="18">
    <location>
        <position position="134"/>
    </location>
    <ligand>
        <name>K(+)</name>
        <dbReference type="ChEBI" id="CHEBI:29103"/>
    </ligand>
</feature>
<evidence type="ECO:0000256" key="17">
    <source>
        <dbReference type="HAMAP-Rule" id="MF_01965"/>
    </source>
</evidence>
<dbReference type="PROSITE" id="PS51383">
    <property type="entry name" value="YJEF_C_3"/>
    <property type="match status" value="1"/>
</dbReference>
<dbReference type="GO" id="GO:0046872">
    <property type="term" value="F:metal ion binding"/>
    <property type="evidence" value="ECO:0007669"/>
    <property type="project" value="UniProtKB-UniRule"/>
</dbReference>
<keyword evidence="13" id="KW-0511">Multifunctional enzyme</keyword>
<accession>A0A0C2D964</accession>
<protein>
    <recommendedName>
        <fullName evidence="19">Bifunctional NAD(P)H-hydrate repair enzyme</fullName>
    </recommendedName>
    <alternativeName>
        <fullName evidence="19">Nicotinamide nucleotide repair protein</fullName>
    </alternativeName>
    <domain>
        <recommendedName>
            <fullName evidence="19">ADP-dependent (S)-NAD(P)H-hydrate dehydratase</fullName>
            <ecNumber evidence="19">4.2.1.136</ecNumber>
        </recommendedName>
        <alternativeName>
            <fullName evidence="19">ADP-dependent NAD(P)HX dehydratase</fullName>
        </alternativeName>
    </domain>
    <domain>
        <recommendedName>
            <fullName evidence="19">NAD(P)H-hydrate epimerase</fullName>
            <ecNumber evidence="19">5.1.99.6</ecNumber>
        </recommendedName>
    </domain>
</protein>
<dbReference type="PROSITE" id="PS01050">
    <property type="entry name" value="YJEF_C_2"/>
    <property type="match status" value="1"/>
</dbReference>
<evidence type="ECO:0000313" key="23">
    <source>
        <dbReference type="Proteomes" id="UP000031599"/>
    </source>
</evidence>
<dbReference type="InterPro" id="IPR030677">
    <property type="entry name" value="Nnr"/>
</dbReference>
<dbReference type="SUPFAM" id="SSF64153">
    <property type="entry name" value="YjeF N-terminal domain-like"/>
    <property type="match status" value="1"/>
</dbReference>
<comment type="similarity">
    <text evidence="17">Belongs to the NnrD/CARKD family.</text>
</comment>
<comment type="catalytic activity">
    <reaction evidence="1 18 19">
        <text>(6R)-NADHX = (6S)-NADHX</text>
        <dbReference type="Rhea" id="RHEA:32215"/>
        <dbReference type="ChEBI" id="CHEBI:64074"/>
        <dbReference type="ChEBI" id="CHEBI:64075"/>
        <dbReference type="EC" id="5.1.99.6"/>
    </reaction>
</comment>
<comment type="similarity">
    <text evidence="18">Belongs to the NnrE/AIBP family.</text>
</comment>
<comment type="subunit">
    <text evidence="17">Homotetramer.</text>
</comment>
<feature type="binding site" evidence="17">
    <location>
        <begin position="426"/>
        <end position="430"/>
    </location>
    <ligand>
        <name>AMP</name>
        <dbReference type="ChEBI" id="CHEBI:456215"/>
    </ligand>
</feature>
<dbReference type="PIRSF" id="PIRSF017184">
    <property type="entry name" value="Nnr"/>
    <property type="match status" value="1"/>
</dbReference>
<comment type="function">
    <text evidence="17">Catalyzes the dehydration of the S-form of NAD(P)HX at the expense of ADP, which is converted to AMP. Together with NAD(P)HX epimerase, which catalyzes the epimerization of the S- and R-forms, the enzyme allows the repair of both epimers of NAD(P)HX, a damaged form of NAD(P)H that is a result of enzymatic or heat-dependent hydration.</text>
</comment>
<dbReference type="GO" id="GO:0005524">
    <property type="term" value="F:ATP binding"/>
    <property type="evidence" value="ECO:0007669"/>
    <property type="project" value="UniProtKB-UniRule"/>
</dbReference>
<dbReference type="InterPro" id="IPR004443">
    <property type="entry name" value="YjeF_N_dom"/>
</dbReference>
<evidence type="ECO:0000256" key="1">
    <source>
        <dbReference type="ARBA" id="ARBA00000013"/>
    </source>
</evidence>
<evidence type="ECO:0000256" key="4">
    <source>
        <dbReference type="ARBA" id="ARBA00009524"/>
    </source>
</evidence>
<organism evidence="22 23">
    <name type="scientific">Enhygromyxa salina</name>
    <dbReference type="NCBI Taxonomy" id="215803"/>
    <lineage>
        <taxon>Bacteria</taxon>
        <taxon>Pseudomonadati</taxon>
        <taxon>Myxococcota</taxon>
        <taxon>Polyangia</taxon>
        <taxon>Nannocystales</taxon>
        <taxon>Nannocystaceae</taxon>
        <taxon>Enhygromyxa</taxon>
    </lineage>
</organism>
<evidence type="ECO:0000256" key="16">
    <source>
        <dbReference type="ARBA" id="ARBA00049209"/>
    </source>
</evidence>
<evidence type="ECO:0000259" key="20">
    <source>
        <dbReference type="PROSITE" id="PS51383"/>
    </source>
</evidence>
<dbReference type="GO" id="GO:0110051">
    <property type="term" value="P:metabolite repair"/>
    <property type="evidence" value="ECO:0007669"/>
    <property type="project" value="TreeGrafter"/>
</dbReference>
<evidence type="ECO:0000256" key="6">
    <source>
        <dbReference type="ARBA" id="ARBA00022741"/>
    </source>
</evidence>
<feature type="binding site" evidence="18">
    <location>
        <begin position="72"/>
        <end position="76"/>
    </location>
    <ligand>
        <name>(6S)-NADPHX</name>
        <dbReference type="ChEBI" id="CHEBI:64076"/>
    </ligand>
</feature>
<keyword evidence="9 18" id="KW-0630">Potassium</keyword>
<dbReference type="HAMAP" id="MF_01965">
    <property type="entry name" value="NADHX_dehydratase"/>
    <property type="match status" value="1"/>
</dbReference>
<feature type="binding site" evidence="18">
    <location>
        <position position="73"/>
    </location>
    <ligand>
        <name>K(+)</name>
        <dbReference type="ChEBI" id="CHEBI:29103"/>
    </ligand>
</feature>
<keyword evidence="8 17" id="KW-0521">NADP</keyword>
<keyword evidence="6 17" id="KW-0547">Nucleotide-binding</keyword>
<keyword evidence="10 17" id="KW-0520">NAD</keyword>
<evidence type="ECO:0000256" key="5">
    <source>
        <dbReference type="ARBA" id="ARBA00022723"/>
    </source>
</evidence>
<dbReference type="GO" id="GO:0052855">
    <property type="term" value="F:ADP-dependent NAD(P)H-hydrate dehydratase activity"/>
    <property type="evidence" value="ECO:0007669"/>
    <property type="project" value="UniProtKB-UniRule"/>
</dbReference>
<proteinExistence type="inferred from homology"/>
<dbReference type="Gene3D" id="3.40.50.10260">
    <property type="entry name" value="YjeF N-terminal domain"/>
    <property type="match status" value="1"/>
</dbReference>
<comment type="similarity">
    <text evidence="4 19">In the C-terminal section; belongs to the NnrD/CARKD family.</text>
</comment>
<feature type="domain" description="YjeF C-terminal" evidence="20">
    <location>
        <begin position="245"/>
        <end position="514"/>
    </location>
</feature>
<dbReference type="NCBIfam" id="TIGR00196">
    <property type="entry name" value="yjeF_cterm"/>
    <property type="match status" value="1"/>
</dbReference>
<dbReference type="RefSeq" id="WP_052547222.1">
    <property type="nucleotide sequence ID" value="NZ_JMCC02000014.1"/>
</dbReference>
<evidence type="ECO:0000256" key="10">
    <source>
        <dbReference type="ARBA" id="ARBA00023027"/>
    </source>
</evidence>
<comment type="cofactor">
    <cofactor evidence="18 19">
        <name>K(+)</name>
        <dbReference type="ChEBI" id="CHEBI:29103"/>
    </cofactor>
    <text evidence="18 19">Binds 1 potassium ion per subunit.</text>
</comment>
<dbReference type="PROSITE" id="PS51385">
    <property type="entry name" value="YJEF_N"/>
    <property type="match status" value="1"/>
</dbReference>
<dbReference type="GO" id="GO:0046496">
    <property type="term" value="P:nicotinamide nucleotide metabolic process"/>
    <property type="evidence" value="ECO:0007669"/>
    <property type="project" value="UniProtKB-UniRule"/>
</dbReference>
<comment type="similarity">
    <text evidence="3 19">In the N-terminal section; belongs to the NnrE/AIBP family.</text>
</comment>
<comment type="catalytic activity">
    <reaction evidence="2 18 19">
        <text>(6R)-NADPHX = (6S)-NADPHX</text>
        <dbReference type="Rhea" id="RHEA:32227"/>
        <dbReference type="ChEBI" id="CHEBI:64076"/>
        <dbReference type="ChEBI" id="CHEBI:64077"/>
        <dbReference type="EC" id="5.1.99.6"/>
    </reaction>
</comment>
<evidence type="ECO:0000256" key="2">
    <source>
        <dbReference type="ARBA" id="ARBA00000909"/>
    </source>
</evidence>
<dbReference type="EC" id="5.1.99.6" evidence="19"/>
<dbReference type="HAMAP" id="MF_01966">
    <property type="entry name" value="NADHX_epimerase"/>
    <property type="match status" value="1"/>
</dbReference>
<dbReference type="GO" id="GO:0052856">
    <property type="term" value="F:NAD(P)HX epimerase activity"/>
    <property type="evidence" value="ECO:0007669"/>
    <property type="project" value="UniProtKB-UniRule"/>
</dbReference>
<keyword evidence="12 17" id="KW-0456">Lyase</keyword>
<evidence type="ECO:0000256" key="13">
    <source>
        <dbReference type="ARBA" id="ARBA00023268"/>
    </source>
</evidence>
<dbReference type="InterPro" id="IPR036652">
    <property type="entry name" value="YjeF_N_dom_sf"/>
</dbReference>
<evidence type="ECO:0000259" key="21">
    <source>
        <dbReference type="PROSITE" id="PS51385"/>
    </source>
</evidence>
<comment type="caution">
    <text evidence="18">Lacks conserved residue(s) required for the propagation of feature annotation.</text>
</comment>